<dbReference type="Gene3D" id="3.20.20.220">
    <property type="match status" value="1"/>
</dbReference>
<dbReference type="PANTHER" id="PTHR38755">
    <property type="entry name" value="5,10-METHYLENETETRAHYDROFOLATE REDUCTASE"/>
    <property type="match status" value="1"/>
</dbReference>
<dbReference type="HOGENOM" id="CLU_098912_0_0_2"/>
<organism evidence="2 3">
    <name type="scientific">Hyperthermus butylicus (strain DSM 5456 / JCM 9403 / PLM1-5)</name>
    <dbReference type="NCBI Taxonomy" id="415426"/>
    <lineage>
        <taxon>Archaea</taxon>
        <taxon>Thermoproteota</taxon>
        <taxon>Thermoprotei</taxon>
        <taxon>Desulfurococcales</taxon>
        <taxon>Pyrodictiaceae</taxon>
        <taxon>Hyperthermus</taxon>
    </lineage>
</organism>
<evidence type="ECO:0000313" key="3">
    <source>
        <dbReference type="Proteomes" id="UP000002593"/>
    </source>
</evidence>
<dbReference type="STRING" id="415426.Hbut_0725"/>
<dbReference type="EnsemblBacteria" id="ABM80579">
    <property type="protein sequence ID" value="ABM80579"/>
    <property type="gene ID" value="Hbut_0725"/>
</dbReference>
<accession>A2BKR8</accession>
<dbReference type="InterPro" id="IPR029041">
    <property type="entry name" value="FAD-linked_oxidoreductase-like"/>
</dbReference>
<keyword evidence="1" id="KW-0560">Oxidoreductase</keyword>
<dbReference type="AlphaFoldDB" id="A2BKR8"/>
<proteinExistence type="predicted"/>
<dbReference type="KEGG" id="hbu:Hbut_0725"/>
<name>A2BKR8_HYPBU</name>
<gene>
    <name evidence="2" type="ordered locus">Hbut_0725</name>
</gene>
<dbReference type="EMBL" id="CP000493">
    <property type="protein sequence ID" value="ABM80579.1"/>
    <property type="molecule type" value="Genomic_DNA"/>
</dbReference>
<evidence type="ECO:0000256" key="1">
    <source>
        <dbReference type="ARBA" id="ARBA00023002"/>
    </source>
</evidence>
<dbReference type="eggNOG" id="arCOG00475">
    <property type="taxonomic scope" value="Archaea"/>
</dbReference>
<protein>
    <submittedName>
        <fullName evidence="2">Conserved crenarchaeal protein</fullName>
    </submittedName>
</protein>
<dbReference type="SUPFAM" id="SSF51730">
    <property type="entry name" value="FAD-linked oxidoreductase"/>
    <property type="match status" value="1"/>
</dbReference>
<evidence type="ECO:0000313" key="2">
    <source>
        <dbReference type="EMBL" id="ABM80579.1"/>
    </source>
</evidence>
<dbReference type="Proteomes" id="UP000002593">
    <property type="component" value="Chromosome"/>
</dbReference>
<dbReference type="PANTHER" id="PTHR38755:SF1">
    <property type="entry name" value="METHYLENE-TETRAHYDROFOLATE REDUCTASE C-TERMINAL DOMAIN-CONTAINING PROTEIN"/>
    <property type="match status" value="1"/>
</dbReference>
<dbReference type="GO" id="GO:0016491">
    <property type="term" value="F:oxidoreductase activity"/>
    <property type="evidence" value="ECO:0007669"/>
    <property type="project" value="UniProtKB-KW"/>
</dbReference>
<sequence length="277" mass="29525">MPPSVQVYAVPRCGAAGCSARLAGVAAGLELWAEVSPSRSRKKLSQLAGRLHGLADYIDVPDSPMGIPVAHALGVAGFLALRGLRVVANIRLADINANALLSLAGAARLLGVQGLVLLQGDPPVYGKHVGQVSTEYGVKLLRGWEGAEGLRLGVILSLARGDEELASRLSLPVDFVLATRLWEPGQLDRPPIREARRRGIRVIPYVVVAPENRVGELAKLLSGHQPVFTVEEMLDFVLGLRGLVDGVLVSSPLSHSLLVEALRRLREALGHRSRGTD</sequence>
<reference evidence="2 3" key="1">
    <citation type="journal article" date="2007" name="Archaea">
        <title>The genome of Hyperthermus butylicus: a sulfur-reducing, peptide fermenting, neutrophilic Crenarchaeote growing up to 108 degrees C.</title>
        <authorList>
            <person name="Brugger K."/>
            <person name="Chen L."/>
            <person name="Stark M."/>
            <person name="Zibat A."/>
            <person name="Redder P."/>
            <person name="Ruepp A."/>
            <person name="Awayez M."/>
            <person name="She Q."/>
            <person name="Garrett R.A."/>
            <person name="Klenk H.P."/>
        </authorList>
    </citation>
    <scope>NUCLEOTIDE SEQUENCE [LARGE SCALE GENOMIC DNA]</scope>
    <source>
        <strain evidence="3">DSM 5456 / JCM 9403 / PLM1-5</strain>
    </source>
</reference>
<keyword evidence="3" id="KW-1185">Reference proteome</keyword>